<protein>
    <submittedName>
        <fullName evidence="2">Uncharacterized protein</fullName>
    </submittedName>
</protein>
<dbReference type="Proteomes" id="UP000887222">
    <property type="component" value="Unassembled WGS sequence"/>
</dbReference>
<feature type="region of interest" description="Disordered" evidence="1">
    <location>
        <begin position="72"/>
        <end position="91"/>
    </location>
</feature>
<proteinExistence type="predicted"/>
<reference evidence="2 3" key="1">
    <citation type="journal article" date="2022" name="Int. J. Syst. Evol. Microbiol.">
        <title>Noviherbaspirillum aridicola sp. nov., isolated from an arid soil in Pakistan.</title>
        <authorList>
            <person name="Khan I.U."/>
            <person name="Saqib M."/>
            <person name="Amin A."/>
            <person name="Hussain F."/>
            <person name="Li L."/>
            <person name="Liu Y.H."/>
            <person name="Fang B.Z."/>
            <person name="Ahmed I."/>
            <person name="Li W.J."/>
        </authorList>
    </citation>
    <scope>NUCLEOTIDE SEQUENCE [LARGE SCALE GENOMIC DNA]</scope>
    <source>
        <strain evidence="2 3">NCCP-691</strain>
    </source>
</reference>
<dbReference type="EMBL" id="BPMK01000016">
    <property type="protein sequence ID" value="GIZ53286.1"/>
    <property type="molecule type" value="Genomic_DNA"/>
</dbReference>
<evidence type="ECO:0000313" key="2">
    <source>
        <dbReference type="EMBL" id="GIZ53286.1"/>
    </source>
</evidence>
<comment type="caution">
    <text evidence="2">The sequence shown here is derived from an EMBL/GenBank/DDBJ whole genome shotgun (WGS) entry which is preliminary data.</text>
</comment>
<evidence type="ECO:0000256" key="1">
    <source>
        <dbReference type="SAM" id="MobiDB-lite"/>
    </source>
</evidence>
<accession>A0ABQ4Q8H3</accession>
<keyword evidence="3" id="KW-1185">Reference proteome</keyword>
<evidence type="ECO:0000313" key="3">
    <source>
        <dbReference type="Proteomes" id="UP000887222"/>
    </source>
</evidence>
<name>A0ABQ4Q8H3_9BURK</name>
<organism evidence="2 3">
    <name type="scientific">Noviherbaspirillum aridicola</name>
    <dbReference type="NCBI Taxonomy" id="2849687"/>
    <lineage>
        <taxon>Bacteria</taxon>
        <taxon>Pseudomonadati</taxon>
        <taxon>Pseudomonadota</taxon>
        <taxon>Betaproteobacteria</taxon>
        <taxon>Burkholderiales</taxon>
        <taxon>Oxalobacteraceae</taxon>
        <taxon>Noviherbaspirillum</taxon>
    </lineage>
</organism>
<gene>
    <name evidence="2" type="ORF">NCCP691_33000</name>
</gene>
<sequence length="143" mass="15441">MLQARATRGTKAGQIDGCLGDAVDDGVGVFQQFEIRAGVHGLSFLSAQEGCGRVAPPDVDIGGEAVFHAGRRKGKAAGHGMDAGKKGKKNPQTLRLRVNPIQGELEETNEWYCTAQKLSSFGYEYHLFPQLMTAGLPRRKEVL</sequence>